<evidence type="ECO:0000313" key="6">
    <source>
        <dbReference type="Proteomes" id="UP001500994"/>
    </source>
</evidence>
<comment type="caution">
    <text evidence="5">The sequence shown here is derived from an EMBL/GenBank/DDBJ whole genome shotgun (WGS) entry which is preliminary data.</text>
</comment>
<dbReference type="RefSeq" id="WP_344584062.1">
    <property type="nucleotide sequence ID" value="NZ_BAAARK010000049.1"/>
</dbReference>
<dbReference type="Gene3D" id="3.40.50.12780">
    <property type="entry name" value="N-terminal domain of ligase-like"/>
    <property type="match status" value="1"/>
</dbReference>
<keyword evidence="2" id="KW-0436">Ligase</keyword>
<dbReference type="PANTHER" id="PTHR43201:SF5">
    <property type="entry name" value="MEDIUM-CHAIN ACYL-COA LIGASE ACSF2, MITOCHONDRIAL"/>
    <property type="match status" value="1"/>
</dbReference>
<organism evidence="5 6">
    <name type="scientific">Streptomyces lunalinharesii</name>
    <dbReference type="NCBI Taxonomy" id="333384"/>
    <lineage>
        <taxon>Bacteria</taxon>
        <taxon>Bacillati</taxon>
        <taxon>Actinomycetota</taxon>
        <taxon>Actinomycetes</taxon>
        <taxon>Kitasatosporales</taxon>
        <taxon>Streptomycetaceae</taxon>
        <taxon>Streptomyces</taxon>
    </lineage>
</organism>
<evidence type="ECO:0000313" key="5">
    <source>
        <dbReference type="EMBL" id="GAA2689811.1"/>
    </source>
</evidence>
<dbReference type="InterPro" id="IPR025110">
    <property type="entry name" value="AMP-bd_C"/>
</dbReference>
<dbReference type="Pfam" id="PF00501">
    <property type="entry name" value="AMP-binding"/>
    <property type="match status" value="1"/>
</dbReference>
<comment type="similarity">
    <text evidence="1">Belongs to the ATP-dependent AMP-binding enzyme family.</text>
</comment>
<dbReference type="InterPro" id="IPR042099">
    <property type="entry name" value="ANL_N_sf"/>
</dbReference>
<accession>A0ABN3SZH0</accession>
<dbReference type="PROSITE" id="PS00455">
    <property type="entry name" value="AMP_BINDING"/>
    <property type="match status" value="1"/>
</dbReference>
<dbReference type="Gene3D" id="3.30.300.30">
    <property type="match status" value="1"/>
</dbReference>
<reference evidence="5 6" key="1">
    <citation type="journal article" date="2019" name="Int. J. Syst. Evol. Microbiol.">
        <title>The Global Catalogue of Microorganisms (GCM) 10K type strain sequencing project: providing services to taxonomists for standard genome sequencing and annotation.</title>
        <authorList>
            <consortium name="The Broad Institute Genomics Platform"/>
            <consortium name="The Broad Institute Genome Sequencing Center for Infectious Disease"/>
            <person name="Wu L."/>
            <person name="Ma J."/>
        </authorList>
    </citation>
    <scope>NUCLEOTIDE SEQUENCE [LARGE SCALE GENOMIC DNA]</scope>
    <source>
        <strain evidence="5 6">JCM 16374</strain>
    </source>
</reference>
<name>A0ABN3SZH0_9ACTN</name>
<dbReference type="InterPro" id="IPR020845">
    <property type="entry name" value="AMP-binding_CS"/>
</dbReference>
<dbReference type="SUPFAM" id="SSF56801">
    <property type="entry name" value="Acetyl-CoA synthetase-like"/>
    <property type="match status" value="1"/>
</dbReference>
<protein>
    <submittedName>
        <fullName evidence="5">AMP-binding protein</fullName>
    </submittedName>
</protein>
<keyword evidence="6" id="KW-1185">Reference proteome</keyword>
<dbReference type="InterPro" id="IPR000873">
    <property type="entry name" value="AMP-dep_synth/lig_dom"/>
</dbReference>
<dbReference type="Pfam" id="PF13193">
    <property type="entry name" value="AMP-binding_C"/>
    <property type="match status" value="1"/>
</dbReference>
<sequence>MPTVGPPFRSHVEKHLDVLRGHPERVVLVHGKRHVTAGRFHALVHKMAWALHGRGIARGQTVTLLSGNSPELFAARYAAHLLGCRVTHLYGELSASAQAAIVRDVETAALVVDPRLAARAVEVVALVPVDEFLVLGDAKDGRDLLELAEGQSDEPFASRARPEDVCTIRYTSGTTGHSKGICTTFKQAHDDFDQHQLWQLMGKAGALRQLVCTTLAQSAAVLADGTLRAGGTVVLLDRFDAGEVLAAIEREHITHFYLLPPLLCQLLDHPDAARADLSSLRLLIYSGGRSSPARVADALHRFGPVLMQVYGQGEAGAISMLSPADHTSERRDLMRTAGKVLPGVEVEVRDAQGEPVPVGEPGEICVRSPEVMQGYWKQPELTAQVLRDGWVRTGDVGRLAADGYLTITDRVKDVIALMDGDVYTTELEDLFDSHPQVLESAVFGVRDEDQTERVHAVVVLVPGATIGAQGLREMVRREKGVMYEPARIFFAASLVLTETGKPDKREMRRRFGHVAAG</sequence>
<dbReference type="EMBL" id="BAAARK010000049">
    <property type="protein sequence ID" value="GAA2689811.1"/>
    <property type="molecule type" value="Genomic_DNA"/>
</dbReference>
<gene>
    <name evidence="5" type="ORF">GCM10009864_74770</name>
</gene>
<proteinExistence type="inferred from homology"/>
<dbReference type="PANTHER" id="PTHR43201">
    <property type="entry name" value="ACYL-COA SYNTHETASE"/>
    <property type="match status" value="1"/>
</dbReference>
<evidence type="ECO:0000256" key="2">
    <source>
        <dbReference type="ARBA" id="ARBA00022598"/>
    </source>
</evidence>
<evidence type="ECO:0000259" key="3">
    <source>
        <dbReference type="Pfam" id="PF00501"/>
    </source>
</evidence>
<dbReference type="InterPro" id="IPR045851">
    <property type="entry name" value="AMP-bd_C_sf"/>
</dbReference>
<evidence type="ECO:0000256" key="1">
    <source>
        <dbReference type="ARBA" id="ARBA00006432"/>
    </source>
</evidence>
<feature type="domain" description="AMP-dependent synthetase/ligase" evidence="3">
    <location>
        <begin position="20"/>
        <end position="376"/>
    </location>
</feature>
<feature type="domain" description="AMP-binding enzyme C-terminal" evidence="4">
    <location>
        <begin position="426"/>
        <end position="501"/>
    </location>
</feature>
<evidence type="ECO:0000259" key="4">
    <source>
        <dbReference type="Pfam" id="PF13193"/>
    </source>
</evidence>
<dbReference type="Proteomes" id="UP001500994">
    <property type="component" value="Unassembled WGS sequence"/>
</dbReference>